<comment type="similarity">
    <text evidence="1">Belongs to the GST superfamily.</text>
</comment>
<dbReference type="SFLD" id="SFLDS00019">
    <property type="entry name" value="Glutathione_Transferase_(cytos"/>
    <property type="match status" value="1"/>
</dbReference>
<gene>
    <name evidence="4" type="ORF">BCR38DRAFT_375345</name>
</gene>
<evidence type="ECO:0000259" key="2">
    <source>
        <dbReference type="PROSITE" id="PS50404"/>
    </source>
</evidence>
<feature type="domain" description="GST N-terminal" evidence="2">
    <location>
        <begin position="1"/>
        <end position="86"/>
    </location>
</feature>
<reference evidence="4 5" key="1">
    <citation type="submission" date="2016-07" db="EMBL/GenBank/DDBJ databases">
        <title>Pervasive Adenine N6-methylation of Active Genes in Fungi.</title>
        <authorList>
            <consortium name="DOE Joint Genome Institute"/>
            <person name="Mondo S.J."/>
            <person name="Dannebaum R.O."/>
            <person name="Kuo R.C."/>
            <person name="Labutti K."/>
            <person name="Haridas S."/>
            <person name="Kuo A."/>
            <person name="Salamov A."/>
            <person name="Ahrendt S.R."/>
            <person name="Lipzen A."/>
            <person name="Sullivan W."/>
            <person name="Andreopoulos W.B."/>
            <person name="Clum A."/>
            <person name="Lindquist E."/>
            <person name="Daum C."/>
            <person name="Ramamoorthy G.K."/>
            <person name="Gryganskyi A."/>
            <person name="Culley D."/>
            <person name="Magnuson J.K."/>
            <person name="James T.Y."/>
            <person name="O'Malley M.A."/>
            <person name="Stajich J.E."/>
            <person name="Spatafora J.W."/>
            <person name="Visel A."/>
            <person name="Grigoriev I.V."/>
        </authorList>
    </citation>
    <scope>NUCLEOTIDE SEQUENCE [LARGE SCALE GENOMIC DNA]</scope>
    <source>
        <strain evidence="4 5">CBS 129021</strain>
    </source>
</reference>
<dbReference type="InterPro" id="IPR040079">
    <property type="entry name" value="Glutathione_S-Trfase"/>
</dbReference>
<dbReference type="CDD" id="cd03046">
    <property type="entry name" value="GST_N_GTT1_like"/>
    <property type="match status" value="1"/>
</dbReference>
<dbReference type="EMBL" id="MCFJ01000012">
    <property type="protein sequence ID" value="ORY60228.1"/>
    <property type="molecule type" value="Genomic_DNA"/>
</dbReference>
<dbReference type="PANTHER" id="PTHR44051">
    <property type="entry name" value="GLUTATHIONE S-TRANSFERASE-RELATED"/>
    <property type="match status" value="1"/>
</dbReference>
<dbReference type="SUPFAM" id="SSF47616">
    <property type="entry name" value="GST C-terminal domain-like"/>
    <property type="match status" value="1"/>
</dbReference>
<dbReference type="OrthoDB" id="2309723at2759"/>
<dbReference type="SUPFAM" id="SSF52833">
    <property type="entry name" value="Thioredoxin-like"/>
    <property type="match status" value="1"/>
</dbReference>
<dbReference type="RefSeq" id="XP_040712662.1">
    <property type="nucleotide sequence ID" value="XM_040857334.1"/>
</dbReference>
<accession>A0A1Y2DLP5</accession>
<dbReference type="PANTHER" id="PTHR44051:SF9">
    <property type="entry name" value="GLUTATHIONE S-TRANSFERASE 1"/>
    <property type="match status" value="1"/>
</dbReference>
<dbReference type="InParanoid" id="A0A1Y2DLP5"/>
<evidence type="ECO:0000313" key="4">
    <source>
        <dbReference type="EMBL" id="ORY60228.1"/>
    </source>
</evidence>
<dbReference type="InterPro" id="IPR036282">
    <property type="entry name" value="Glutathione-S-Trfase_C_sf"/>
</dbReference>
<dbReference type="InterPro" id="IPR036249">
    <property type="entry name" value="Thioredoxin-like_sf"/>
</dbReference>
<proteinExistence type="inferred from homology"/>
<dbReference type="Gene3D" id="3.40.30.10">
    <property type="entry name" value="Glutaredoxin"/>
    <property type="match status" value="1"/>
</dbReference>
<evidence type="ECO:0000313" key="5">
    <source>
        <dbReference type="Proteomes" id="UP000193689"/>
    </source>
</evidence>
<dbReference type="AlphaFoldDB" id="A0A1Y2DLP5"/>
<protein>
    <submittedName>
        <fullName evidence="4">Glutathione S-transferase</fullName>
    </submittedName>
</protein>
<dbReference type="GO" id="GO:0016740">
    <property type="term" value="F:transferase activity"/>
    <property type="evidence" value="ECO:0007669"/>
    <property type="project" value="UniProtKB-KW"/>
</dbReference>
<sequence>MADTLLHLNNSQSQTILWLLEELGVPYNIKPLARVRSGMRQGRAPENLRETHPLGKSPQLITPEGRVLVERSAITMYLVNRYDEGRQFQIHPDQQDPTNDELREQMLIGFADASFSSIVIMTMMLHWTAKLSPFFVRPMAAGIESVLTKGYLGEEMVIHFKYINNELEARNYFMGQQNPTRVDFIMLWYVHLVTKTGVVDLAPYLNLRNWVARCEDRPAWKRALEKGNEYVMRI</sequence>
<name>A0A1Y2DLP5_9PEZI</name>
<dbReference type="Proteomes" id="UP000193689">
    <property type="component" value="Unassembled WGS sequence"/>
</dbReference>
<evidence type="ECO:0000256" key="1">
    <source>
        <dbReference type="ARBA" id="ARBA00007409"/>
    </source>
</evidence>
<keyword evidence="5" id="KW-1185">Reference proteome</keyword>
<dbReference type="Gene3D" id="1.20.1050.10">
    <property type="match status" value="1"/>
</dbReference>
<keyword evidence="4" id="KW-0808">Transferase</keyword>
<dbReference type="InterPro" id="IPR004045">
    <property type="entry name" value="Glutathione_S-Trfase_N"/>
</dbReference>
<comment type="caution">
    <text evidence="4">The sequence shown here is derived from an EMBL/GenBank/DDBJ whole genome shotgun (WGS) entry which is preliminary data.</text>
</comment>
<evidence type="ECO:0000259" key="3">
    <source>
        <dbReference type="PROSITE" id="PS50405"/>
    </source>
</evidence>
<dbReference type="PROSITE" id="PS50405">
    <property type="entry name" value="GST_CTER"/>
    <property type="match status" value="1"/>
</dbReference>
<organism evidence="4 5">
    <name type="scientific">Pseudomassariella vexata</name>
    <dbReference type="NCBI Taxonomy" id="1141098"/>
    <lineage>
        <taxon>Eukaryota</taxon>
        <taxon>Fungi</taxon>
        <taxon>Dikarya</taxon>
        <taxon>Ascomycota</taxon>
        <taxon>Pezizomycotina</taxon>
        <taxon>Sordariomycetes</taxon>
        <taxon>Xylariomycetidae</taxon>
        <taxon>Amphisphaeriales</taxon>
        <taxon>Pseudomassariaceae</taxon>
        <taxon>Pseudomassariella</taxon>
    </lineage>
</organism>
<feature type="domain" description="GST C-terminal" evidence="3">
    <location>
        <begin position="97"/>
        <end position="234"/>
    </location>
</feature>
<dbReference type="Pfam" id="PF13409">
    <property type="entry name" value="GST_N_2"/>
    <property type="match status" value="1"/>
</dbReference>
<dbReference type="InterPro" id="IPR010987">
    <property type="entry name" value="Glutathione-S-Trfase_C-like"/>
</dbReference>
<dbReference type="STRING" id="1141098.A0A1Y2DLP5"/>
<dbReference type="PROSITE" id="PS50404">
    <property type="entry name" value="GST_NTER"/>
    <property type="match status" value="1"/>
</dbReference>
<dbReference type="GeneID" id="63773546"/>